<sequence length="266" mass="28952">MPRVRRSETDQRLVDEHGPDFSEALARGLRIISAFGAERPMMTLADVARAVDLPRATVRRALHTLDRLGYVRSDGRLFQLTPKVLSLATAYLASNSLSATLQQAVERVAGRLNEACSAAILDGDDIVFIARAGPTRLLGVGVDVGYRIPAYCSSMGRVLLGGLDDGDLAAFLDRIQPEPLTPQTLVDRAALGNAIRRDREQGYSLVDQEAEVGYRSLAVPVKRYDGRIVCALNAGANVDRVAVDRMLETFLPVLRDIAAILEPQMV</sequence>
<keyword evidence="2" id="KW-0238">DNA-binding</keyword>
<dbReference type="GO" id="GO:0046278">
    <property type="term" value="P:3,4-dihydroxybenzoate metabolic process"/>
    <property type="evidence" value="ECO:0007669"/>
    <property type="project" value="InterPro"/>
</dbReference>
<dbReference type="PATRIC" id="fig|270351.10.peg.6973"/>
<dbReference type="PROSITE" id="PS51078">
    <property type="entry name" value="ICLR_ED"/>
    <property type="match status" value="1"/>
</dbReference>
<dbReference type="GO" id="GO:0045893">
    <property type="term" value="P:positive regulation of DNA-templated transcription"/>
    <property type="evidence" value="ECO:0007669"/>
    <property type="project" value="InterPro"/>
</dbReference>
<dbReference type="SUPFAM" id="SSF46785">
    <property type="entry name" value="Winged helix' DNA-binding domain"/>
    <property type="match status" value="1"/>
</dbReference>
<dbReference type="InterPro" id="IPR036388">
    <property type="entry name" value="WH-like_DNA-bd_sf"/>
</dbReference>
<dbReference type="FunFam" id="1.10.10.10:FF:000056">
    <property type="entry name" value="IclR family transcriptional regulator"/>
    <property type="match status" value="1"/>
</dbReference>
<dbReference type="PANTHER" id="PTHR30136">
    <property type="entry name" value="HELIX-TURN-HELIX TRANSCRIPTIONAL REGULATOR, ICLR FAMILY"/>
    <property type="match status" value="1"/>
</dbReference>
<dbReference type="GO" id="GO:0003677">
    <property type="term" value="F:DNA binding"/>
    <property type="evidence" value="ECO:0007669"/>
    <property type="project" value="UniProtKB-KW"/>
</dbReference>
<feature type="domain" description="HTH iclR-type" evidence="4">
    <location>
        <begin position="22"/>
        <end position="82"/>
    </location>
</feature>
<dbReference type="KEGG" id="maqu:Maq22A_2p40215"/>
<proteinExistence type="predicted"/>
<dbReference type="NCBIfam" id="TIGR02431">
    <property type="entry name" value="pcaR_pcaU"/>
    <property type="match status" value="1"/>
</dbReference>
<keyword evidence="1" id="KW-0805">Transcription regulation</keyword>
<keyword evidence="3" id="KW-0804">Transcription</keyword>
<gene>
    <name evidence="6" type="primary">iclR</name>
    <name evidence="6" type="ORF">Maq22A_2p40215</name>
</gene>
<organism evidence="6 7">
    <name type="scientific">Methylobacterium aquaticum</name>
    <dbReference type="NCBI Taxonomy" id="270351"/>
    <lineage>
        <taxon>Bacteria</taxon>
        <taxon>Pseudomonadati</taxon>
        <taxon>Pseudomonadota</taxon>
        <taxon>Alphaproteobacteria</taxon>
        <taxon>Hyphomicrobiales</taxon>
        <taxon>Methylobacteriaceae</taxon>
        <taxon>Methylobacterium</taxon>
    </lineage>
</organism>
<dbReference type="Gene3D" id="3.30.450.40">
    <property type="match status" value="1"/>
</dbReference>
<dbReference type="Proteomes" id="UP000061432">
    <property type="component" value="Plasmid pMaq22A_2p"/>
</dbReference>
<protein>
    <submittedName>
        <fullName evidence="6">IclR family transcriptional regulator</fullName>
    </submittedName>
</protein>
<name>A0A0C6FS25_9HYPH</name>
<dbReference type="InterPro" id="IPR029016">
    <property type="entry name" value="GAF-like_dom_sf"/>
</dbReference>
<dbReference type="RefSeq" id="WP_060850978.1">
    <property type="nucleotide sequence ID" value="NZ_AP014706.1"/>
</dbReference>
<evidence type="ECO:0000313" key="6">
    <source>
        <dbReference type="EMBL" id="BAQ49847.1"/>
    </source>
</evidence>
<dbReference type="InterPro" id="IPR014757">
    <property type="entry name" value="Tscrpt_reg_IclR_C"/>
</dbReference>
<dbReference type="SMART" id="SM00346">
    <property type="entry name" value="HTH_ICLR"/>
    <property type="match status" value="1"/>
</dbReference>
<feature type="domain" description="IclR-ED" evidence="5">
    <location>
        <begin position="83"/>
        <end position="266"/>
    </location>
</feature>
<dbReference type="PANTHER" id="PTHR30136:SF34">
    <property type="entry name" value="TRANSCRIPTIONAL REGULATOR"/>
    <property type="match status" value="1"/>
</dbReference>
<evidence type="ECO:0000256" key="1">
    <source>
        <dbReference type="ARBA" id="ARBA00023015"/>
    </source>
</evidence>
<dbReference type="AlphaFoldDB" id="A0A0C6FS25"/>
<dbReference type="Pfam" id="PF01614">
    <property type="entry name" value="IclR_C"/>
    <property type="match status" value="1"/>
</dbReference>
<evidence type="ECO:0000259" key="5">
    <source>
        <dbReference type="PROSITE" id="PS51078"/>
    </source>
</evidence>
<dbReference type="InterPro" id="IPR050707">
    <property type="entry name" value="HTH_MetabolicPath_Reg"/>
</dbReference>
<accession>A0A0C6FS25</accession>
<geneLocation type="plasmid" evidence="7">
    <name>pMaq22A_2p DNA</name>
</geneLocation>
<dbReference type="InterPro" id="IPR012794">
    <property type="entry name" value="PcaR_PcaU"/>
</dbReference>
<dbReference type="OrthoDB" id="9807558at2"/>
<dbReference type="GO" id="GO:0045892">
    <property type="term" value="P:negative regulation of DNA-templated transcription"/>
    <property type="evidence" value="ECO:0007669"/>
    <property type="project" value="TreeGrafter"/>
</dbReference>
<dbReference type="InterPro" id="IPR036390">
    <property type="entry name" value="WH_DNA-bd_sf"/>
</dbReference>
<dbReference type="InterPro" id="IPR005471">
    <property type="entry name" value="Tscrpt_reg_IclR_N"/>
</dbReference>
<evidence type="ECO:0000313" key="7">
    <source>
        <dbReference type="Proteomes" id="UP000061432"/>
    </source>
</evidence>
<evidence type="ECO:0000256" key="3">
    <source>
        <dbReference type="ARBA" id="ARBA00023163"/>
    </source>
</evidence>
<keyword evidence="6" id="KW-0614">Plasmid</keyword>
<dbReference type="SUPFAM" id="SSF55781">
    <property type="entry name" value="GAF domain-like"/>
    <property type="match status" value="1"/>
</dbReference>
<dbReference type="PROSITE" id="PS51077">
    <property type="entry name" value="HTH_ICLR"/>
    <property type="match status" value="1"/>
</dbReference>
<reference evidence="6 7" key="1">
    <citation type="journal article" date="2015" name="Genome Announc.">
        <title>Complete Genome Sequence of Methylobacterium aquaticum Strain 22A, Isolated from Racomitrium japonicum Moss.</title>
        <authorList>
            <person name="Tani A."/>
            <person name="Ogura Y."/>
            <person name="Hayashi T."/>
            <person name="Kimbara K."/>
        </authorList>
    </citation>
    <scope>NUCLEOTIDE SEQUENCE [LARGE SCALE GENOMIC DNA]</scope>
    <source>
        <strain evidence="6 7">MA-22A</strain>
        <plasmid evidence="7">Plasmid pMaq22A_2p DNA</plasmid>
    </source>
</reference>
<dbReference type="GO" id="GO:0003700">
    <property type="term" value="F:DNA-binding transcription factor activity"/>
    <property type="evidence" value="ECO:0007669"/>
    <property type="project" value="TreeGrafter"/>
</dbReference>
<evidence type="ECO:0000259" key="4">
    <source>
        <dbReference type="PROSITE" id="PS51077"/>
    </source>
</evidence>
<evidence type="ECO:0000256" key="2">
    <source>
        <dbReference type="ARBA" id="ARBA00023125"/>
    </source>
</evidence>
<reference evidence="7" key="2">
    <citation type="submission" date="2015-01" db="EMBL/GenBank/DDBJ databases">
        <title>Complete genome sequence of Methylobacterium aquaticum strain 22A.</title>
        <authorList>
            <person name="Tani A."/>
            <person name="Ogura Y."/>
            <person name="Hayashi T."/>
        </authorList>
    </citation>
    <scope>NUCLEOTIDE SEQUENCE [LARGE SCALE GENOMIC DNA]</scope>
    <source>
        <strain evidence="7">MA-22A</strain>
        <plasmid evidence="7">Plasmid pMaq22A_2p DNA</plasmid>
    </source>
</reference>
<dbReference type="EMBL" id="AP014706">
    <property type="protein sequence ID" value="BAQ49847.1"/>
    <property type="molecule type" value="Genomic_DNA"/>
</dbReference>
<dbReference type="Pfam" id="PF09339">
    <property type="entry name" value="HTH_IclR"/>
    <property type="match status" value="1"/>
</dbReference>
<dbReference type="Gene3D" id="1.10.10.10">
    <property type="entry name" value="Winged helix-like DNA-binding domain superfamily/Winged helix DNA-binding domain"/>
    <property type="match status" value="1"/>
</dbReference>